<evidence type="ECO:0000313" key="4">
    <source>
        <dbReference type="Proteomes" id="UP000248014"/>
    </source>
</evidence>
<feature type="region of interest" description="Disordered" evidence="1">
    <location>
        <begin position="1"/>
        <end position="69"/>
    </location>
</feature>
<dbReference type="OrthoDB" id="27171at2"/>
<gene>
    <name evidence="3" type="ORF">C7451_104157</name>
</gene>
<evidence type="ECO:0000313" key="3">
    <source>
        <dbReference type="EMBL" id="PXW77662.1"/>
    </source>
</evidence>
<sequence length="275" mass="29922">MRSFNVSFRPSRRRETTVSLQQSNPSANGASVSGAAAGDAEKADTNRNEQASPANLARAAASPRRLIPKRKKRSAKQFWVKQLHSWHWISAAISLAGMFVFAITGITLNHASTIAAEPRIVTTSADLPQSMVELLRRSPRSGNAPLPEALRSQVEQAVGIDAGSTPAEWSEAEVYVAIPGPGSDAWVSIDRASGAMEAERTDRGWVSFFNDLHKGRNTGTAWFWLIDVLAVACVIFTFTGLLLLQLHARHRPSTWPLVGLGTAGPLIIILFFMHM</sequence>
<feature type="transmembrane region" description="Helical" evidence="2">
    <location>
        <begin position="86"/>
        <end position="108"/>
    </location>
</feature>
<name>A0A2V3V757_9SPHN</name>
<evidence type="ECO:0008006" key="5">
    <source>
        <dbReference type="Google" id="ProtNLM"/>
    </source>
</evidence>
<reference evidence="3 4" key="1">
    <citation type="submission" date="2018-05" db="EMBL/GenBank/DDBJ databases">
        <title>Genomic Encyclopedia of Type Strains, Phase IV (KMG-IV): sequencing the most valuable type-strain genomes for metagenomic binning, comparative biology and taxonomic classification.</title>
        <authorList>
            <person name="Goeker M."/>
        </authorList>
    </citation>
    <scope>NUCLEOTIDE SEQUENCE [LARGE SCALE GENOMIC DNA]</scope>
    <source>
        <strain evidence="3 4">DSM 3183</strain>
    </source>
</reference>
<keyword evidence="2" id="KW-0812">Transmembrane</keyword>
<dbReference type="EMBL" id="QJJM01000004">
    <property type="protein sequence ID" value="PXW77662.1"/>
    <property type="molecule type" value="Genomic_DNA"/>
</dbReference>
<dbReference type="AlphaFoldDB" id="A0A2V3V757"/>
<evidence type="ECO:0000256" key="2">
    <source>
        <dbReference type="SAM" id="Phobius"/>
    </source>
</evidence>
<organism evidence="3 4">
    <name type="scientific">Blastomonas natatoria</name>
    <dbReference type="NCBI Taxonomy" id="34015"/>
    <lineage>
        <taxon>Bacteria</taxon>
        <taxon>Pseudomonadati</taxon>
        <taxon>Pseudomonadota</taxon>
        <taxon>Alphaproteobacteria</taxon>
        <taxon>Sphingomonadales</taxon>
        <taxon>Sphingomonadaceae</taxon>
        <taxon>Blastomonas</taxon>
    </lineage>
</organism>
<feature type="transmembrane region" description="Helical" evidence="2">
    <location>
        <begin position="255"/>
        <end position="273"/>
    </location>
</feature>
<keyword evidence="4" id="KW-1185">Reference proteome</keyword>
<dbReference type="PANTHER" id="PTHR40115">
    <property type="entry name" value="INNER MEMBRANE PROTEIN WITH PEPSY TM HELIX"/>
    <property type="match status" value="1"/>
</dbReference>
<protein>
    <recommendedName>
        <fullName evidence="5">PepSY-associated transmembrane protein</fullName>
    </recommendedName>
</protein>
<feature type="compositionally biased region" description="Low complexity" evidence="1">
    <location>
        <begin position="51"/>
        <end position="65"/>
    </location>
</feature>
<accession>A0A2V3V757</accession>
<dbReference type="InterPro" id="IPR032307">
    <property type="entry name" value="PepSY_TM-like_2"/>
</dbReference>
<keyword evidence="2" id="KW-0472">Membrane</keyword>
<evidence type="ECO:0000256" key="1">
    <source>
        <dbReference type="SAM" id="MobiDB-lite"/>
    </source>
</evidence>
<dbReference type="Proteomes" id="UP000248014">
    <property type="component" value="Unassembled WGS sequence"/>
</dbReference>
<feature type="transmembrane region" description="Helical" evidence="2">
    <location>
        <begin position="221"/>
        <end position="243"/>
    </location>
</feature>
<proteinExistence type="predicted"/>
<comment type="caution">
    <text evidence="3">The sequence shown here is derived from an EMBL/GenBank/DDBJ whole genome shotgun (WGS) entry which is preliminary data.</text>
</comment>
<dbReference type="Pfam" id="PF16357">
    <property type="entry name" value="PepSY_TM_like_2"/>
    <property type="match status" value="1"/>
</dbReference>
<feature type="compositionally biased region" description="Low complexity" evidence="1">
    <location>
        <begin position="26"/>
        <end position="38"/>
    </location>
</feature>
<keyword evidence="2" id="KW-1133">Transmembrane helix</keyword>
<dbReference type="PANTHER" id="PTHR40115:SF1">
    <property type="entry name" value="INNER MEMBRANE PROTEIN WITH PEPSY TM HELIX"/>
    <property type="match status" value="1"/>
</dbReference>